<comment type="caution">
    <text evidence="4">The sequence shown here is derived from an EMBL/GenBank/DDBJ whole genome shotgun (WGS) entry which is preliminary data.</text>
</comment>
<dbReference type="Pfam" id="PF01522">
    <property type="entry name" value="Polysacc_deac_1"/>
    <property type="match status" value="1"/>
</dbReference>
<keyword evidence="5" id="KW-1185">Reference proteome</keyword>
<dbReference type="PANTHER" id="PTHR10587:SF133">
    <property type="entry name" value="CHITIN DEACETYLASE 1-RELATED"/>
    <property type="match status" value="1"/>
</dbReference>
<dbReference type="EMBL" id="JACJVO010000028">
    <property type="protein sequence ID" value="MBB6733564.1"/>
    <property type="molecule type" value="Genomic_DNA"/>
</dbReference>
<dbReference type="InterPro" id="IPR002509">
    <property type="entry name" value="NODB_dom"/>
</dbReference>
<evidence type="ECO:0000256" key="2">
    <source>
        <dbReference type="ARBA" id="ARBA00022801"/>
    </source>
</evidence>
<evidence type="ECO:0000313" key="4">
    <source>
        <dbReference type="EMBL" id="MBB6733564.1"/>
    </source>
</evidence>
<organism evidence="4 5">
    <name type="scientific">Cohnella zeiphila</name>
    <dbReference type="NCBI Taxonomy" id="2761120"/>
    <lineage>
        <taxon>Bacteria</taxon>
        <taxon>Bacillati</taxon>
        <taxon>Bacillota</taxon>
        <taxon>Bacilli</taxon>
        <taxon>Bacillales</taxon>
        <taxon>Paenibacillaceae</taxon>
        <taxon>Cohnella</taxon>
    </lineage>
</organism>
<keyword evidence="1" id="KW-0479">Metal-binding</keyword>
<dbReference type="Proteomes" id="UP000564644">
    <property type="component" value="Unassembled WGS sequence"/>
</dbReference>
<dbReference type="PANTHER" id="PTHR10587">
    <property type="entry name" value="GLYCOSYL TRANSFERASE-RELATED"/>
    <property type="match status" value="1"/>
</dbReference>
<dbReference type="CDD" id="cd10917">
    <property type="entry name" value="CE4_NodB_like_6s_7s"/>
    <property type="match status" value="1"/>
</dbReference>
<sequence>MGKGKRLGLAAMSLLCLLTESGFAPKQPVHTREYYESRGEIVWEVPMDEKLIALTFDDGPDAKTTAQILDLLAQYHAKATFFVVGRRAERFPDVVKREAEEGHEIANHTYSHMYLRNHVRSAEIVRELDQTDQVLSGLTGQHCLWFRPPGGFYNESVVRIAKEKGYTVVLWSWHQDTRDWISPGVAKIVRKVLTNARNGDIVLLHDHVEGSTQTVRALAQILPELSRRGYRMVTVSELIQHKKSHSVKLAPTPERVPVEQGNAGIQP</sequence>
<protein>
    <submittedName>
        <fullName evidence="4">Polysaccharide deacetylase family protein</fullName>
    </submittedName>
</protein>
<dbReference type="InterPro" id="IPR050248">
    <property type="entry name" value="Polysacc_deacetylase_ArnD"/>
</dbReference>
<evidence type="ECO:0000313" key="5">
    <source>
        <dbReference type="Proteomes" id="UP000564644"/>
    </source>
</evidence>
<accession>A0A7X0SPA0</accession>
<reference evidence="4 5" key="1">
    <citation type="submission" date="2020-08" db="EMBL/GenBank/DDBJ databases">
        <title>Cohnella phylogeny.</title>
        <authorList>
            <person name="Dunlap C."/>
        </authorList>
    </citation>
    <scope>NUCLEOTIDE SEQUENCE [LARGE SCALE GENOMIC DNA]</scope>
    <source>
        <strain evidence="4 5">CBP 2801</strain>
    </source>
</reference>
<dbReference type="PROSITE" id="PS51677">
    <property type="entry name" value="NODB"/>
    <property type="match status" value="1"/>
</dbReference>
<dbReference type="Gene3D" id="3.20.20.370">
    <property type="entry name" value="Glycoside hydrolase/deacetylase"/>
    <property type="match status" value="1"/>
</dbReference>
<dbReference type="GO" id="GO:0046872">
    <property type="term" value="F:metal ion binding"/>
    <property type="evidence" value="ECO:0007669"/>
    <property type="project" value="UniProtKB-KW"/>
</dbReference>
<evidence type="ECO:0000256" key="1">
    <source>
        <dbReference type="ARBA" id="ARBA00022723"/>
    </source>
</evidence>
<dbReference type="SUPFAM" id="SSF88713">
    <property type="entry name" value="Glycoside hydrolase/deacetylase"/>
    <property type="match status" value="1"/>
</dbReference>
<evidence type="ECO:0000259" key="3">
    <source>
        <dbReference type="PROSITE" id="PS51677"/>
    </source>
</evidence>
<dbReference type="GO" id="GO:0016810">
    <property type="term" value="F:hydrolase activity, acting on carbon-nitrogen (but not peptide) bonds"/>
    <property type="evidence" value="ECO:0007669"/>
    <property type="project" value="InterPro"/>
</dbReference>
<dbReference type="AlphaFoldDB" id="A0A7X0SPA0"/>
<feature type="domain" description="NodB homology" evidence="3">
    <location>
        <begin position="50"/>
        <end position="233"/>
    </location>
</feature>
<keyword evidence="2" id="KW-0378">Hydrolase</keyword>
<gene>
    <name evidence="4" type="ORF">H7C18_21800</name>
</gene>
<dbReference type="GO" id="GO:0016020">
    <property type="term" value="C:membrane"/>
    <property type="evidence" value="ECO:0007669"/>
    <property type="project" value="TreeGrafter"/>
</dbReference>
<dbReference type="RefSeq" id="WP_185131230.1">
    <property type="nucleotide sequence ID" value="NZ_JACJVO010000028.1"/>
</dbReference>
<proteinExistence type="predicted"/>
<dbReference type="InterPro" id="IPR011330">
    <property type="entry name" value="Glyco_hydro/deAcase_b/a-brl"/>
</dbReference>
<name>A0A7X0SPA0_9BACL</name>
<dbReference type="GO" id="GO:0005975">
    <property type="term" value="P:carbohydrate metabolic process"/>
    <property type="evidence" value="ECO:0007669"/>
    <property type="project" value="InterPro"/>
</dbReference>